<dbReference type="RefSeq" id="WP_190581798.1">
    <property type="nucleotide sequence ID" value="NZ_CAWPQU010000053.1"/>
</dbReference>
<organism evidence="1 2">
    <name type="scientific">Phormidium tenue FACHB-1050</name>
    <dbReference type="NCBI Taxonomy" id="2692857"/>
    <lineage>
        <taxon>Bacteria</taxon>
        <taxon>Bacillati</taxon>
        <taxon>Cyanobacteriota</taxon>
        <taxon>Cyanophyceae</taxon>
        <taxon>Oscillatoriophycideae</taxon>
        <taxon>Oscillatoriales</taxon>
        <taxon>Oscillatoriaceae</taxon>
        <taxon>Phormidium</taxon>
    </lineage>
</organism>
<evidence type="ECO:0000313" key="1">
    <source>
        <dbReference type="EMBL" id="MBD2319600.1"/>
    </source>
</evidence>
<dbReference type="NCBIfam" id="TIGR02549">
    <property type="entry name" value="CRISPR_DxTHG"/>
    <property type="match status" value="1"/>
</dbReference>
<dbReference type="NCBIfam" id="TIGR02221">
    <property type="entry name" value="cas_TM1812"/>
    <property type="match status" value="1"/>
</dbReference>
<comment type="caution">
    <text evidence="1">The sequence shown here is derived from an EMBL/GenBank/DDBJ whole genome shotgun (WGS) entry which is preliminary data.</text>
</comment>
<dbReference type="InterPro" id="IPR011742">
    <property type="entry name" value="CRISPR-assoc_prot_TM1812"/>
</dbReference>
<evidence type="ECO:0000313" key="2">
    <source>
        <dbReference type="Proteomes" id="UP000618445"/>
    </source>
</evidence>
<accession>A0ABR8CGW8</accession>
<proteinExistence type="predicted"/>
<protein>
    <submittedName>
        <fullName evidence="1">TIGR02221 family CRISPR-associated protein</fullName>
    </submittedName>
</protein>
<dbReference type="Proteomes" id="UP000618445">
    <property type="component" value="Unassembled WGS sequence"/>
</dbReference>
<sequence>MDTEEMWQTFEIIAAEIPEGESVIFDITHGLRSLPFLVFLLAAYFKAAKNVSIEAIYYGALELKTEGIAPVIDLSEFISMIDWITATTRFTEMGNGQALVDLLRNEIPTGGELRDRPDWSDLSVSLENAASAIETISLALSITRPIEVMASAAKLEATLRRSADAFGQRARPFQLLSDRVVAEYGQFALERPMQKDAIRQNLEIQRETVEWYIERNYIVQALTLAREWLVSLVAYWFELDILDYRGGRELIEDALNRLRHKFYGRGRRFVSKESFYFDELADLPNARAIATLWKELANLRNDLAHCGMNKQPMVATNIREKAMGIGRSLIDIEKSLLG</sequence>
<dbReference type="EMBL" id="JACJQY010000057">
    <property type="protein sequence ID" value="MBD2319600.1"/>
    <property type="molecule type" value="Genomic_DNA"/>
</dbReference>
<keyword evidence="2" id="KW-1185">Reference proteome</keyword>
<dbReference type="InterPro" id="IPR013383">
    <property type="entry name" value="CRISPR-assoc_prot_DxTHG_CS"/>
</dbReference>
<gene>
    <name evidence="1" type="ORF">H6G05_22530</name>
</gene>
<reference evidence="1 2" key="1">
    <citation type="journal article" date="2020" name="ISME J.">
        <title>Comparative genomics reveals insights into cyanobacterial evolution and habitat adaptation.</title>
        <authorList>
            <person name="Chen M.Y."/>
            <person name="Teng W.K."/>
            <person name="Zhao L."/>
            <person name="Hu C.X."/>
            <person name="Zhou Y.K."/>
            <person name="Han B.P."/>
            <person name="Song L.R."/>
            <person name="Shu W.S."/>
        </authorList>
    </citation>
    <scope>NUCLEOTIDE SEQUENCE [LARGE SCALE GENOMIC DNA]</scope>
    <source>
        <strain evidence="1 2">FACHB-1050</strain>
    </source>
</reference>
<name>A0ABR8CGW8_9CYAN</name>